<evidence type="ECO:0000256" key="1">
    <source>
        <dbReference type="RuleBase" id="RU362114"/>
    </source>
</evidence>
<dbReference type="Gramene" id="Ma10_t25900.1">
    <property type="protein sequence ID" value="Ma10_p25900.1"/>
    <property type="gene ID" value="Ma10_g25900"/>
</dbReference>
<dbReference type="Pfam" id="PF23467">
    <property type="entry name" value="WWE_5"/>
    <property type="match status" value="1"/>
</dbReference>
<dbReference type="EC" id="2.4.2.-" evidence="1"/>
<keyword evidence="5" id="KW-1185">Reference proteome</keyword>
<reference evidence="3" key="1">
    <citation type="submission" date="2021-03" db="EMBL/GenBank/DDBJ databases">
        <authorList>
            <consortium name="Genoscope - CEA"/>
            <person name="William W."/>
        </authorList>
    </citation>
    <scope>NUCLEOTIDE SEQUENCE</scope>
    <source>
        <strain evidence="3">Doubled-haploid Pahang</strain>
    </source>
</reference>
<dbReference type="InParanoid" id="A0A804L0F1"/>
<dbReference type="GO" id="GO:0003950">
    <property type="term" value="F:NAD+ poly-ADP-ribosyltransferase activity"/>
    <property type="evidence" value="ECO:0007669"/>
    <property type="project" value="UniProtKB-UniRule"/>
</dbReference>
<dbReference type="InterPro" id="IPR057823">
    <property type="entry name" value="WWE_RCD1"/>
</dbReference>
<dbReference type="Pfam" id="PF00644">
    <property type="entry name" value="PARP"/>
    <property type="match status" value="1"/>
</dbReference>
<gene>
    <name evidence="3" type="ORF">GSMUA_328350.1</name>
</gene>
<evidence type="ECO:0000313" key="5">
    <source>
        <dbReference type="Proteomes" id="UP000012960"/>
    </source>
</evidence>
<feature type="domain" description="PARP catalytic" evidence="2">
    <location>
        <begin position="155"/>
        <end position="375"/>
    </location>
</feature>
<dbReference type="AlphaFoldDB" id="A0A804L0F1"/>
<dbReference type="InterPro" id="IPR012317">
    <property type="entry name" value="Poly(ADP-ribose)pol_cat_dom"/>
</dbReference>
<organism evidence="4 5">
    <name type="scientific">Musa acuminata subsp. malaccensis</name>
    <name type="common">Wild banana</name>
    <name type="synonym">Musa malaccensis</name>
    <dbReference type="NCBI Taxonomy" id="214687"/>
    <lineage>
        <taxon>Eukaryota</taxon>
        <taxon>Viridiplantae</taxon>
        <taxon>Streptophyta</taxon>
        <taxon>Embryophyta</taxon>
        <taxon>Tracheophyta</taxon>
        <taxon>Spermatophyta</taxon>
        <taxon>Magnoliopsida</taxon>
        <taxon>Liliopsida</taxon>
        <taxon>Zingiberales</taxon>
        <taxon>Musaceae</taxon>
        <taxon>Musa</taxon>
    </lineage>
</organism>
<keyword evidence="1" id="KW-0328">Glycosyltransferase</keyword>
<dbReference type="PANTHER" id="PTHR32263:SF17">
    <property type="entry name" value="OS04G0672200 PROTEIN"/>
    <property type="match status" value="1"/>
</dbReference>
<accession>A0A804L0F1</accession>
<keyword evidence="1" id="KW-0808">Transferase</keyword>
<evidence type="ECO:0000259" key="2">
    <source>
        <dbReference type="PROSITE" id="PS51059"/>
    </source>
</evidence>
<name>A0A804L0F1_MUSAM</name>
<sequence>MDSANPRPDKVAQLHKEYTIPHGHHLLSHTRADNYFNYVHSGVPRHITIFEEDGWLELPEALSRPFIKGFREGRSSVNLYVNKELFLLIDFSSMVLINIRIRKMQSVAWMDEAGKSFLPYMALLQEGIPPTEFDAWILACGCGIQSASSLQLAENEVPISQQPFLYPVVSRLQRSSASFLAVQETFLSGMGPFATPASILDIYACNGRHRLEAFERQIEFTARERGNANVKYGWYGSTDNRITEALINGFGHSGRLSEVGVLGTGIYLTPQDRAFASIRLCEVGSGVQHMLLCRVIMGNVEQVRPGSKQYCPRKKYDMGVDNVLNPKCYIVWSTHLDKYIYPEYMVRFALPSRNKEYLCGLKDIRFHVEDHKAWYELAGSLEPFALLYVELHERIAPWARRLFLHYLMEFKRDIITRELLIMKMGSFVQELLPAPETATGRGNDHMASSIIPGNTFGPGMESTSAMMCRITFLAMATENRSTGMTQPGDSASRQ</sequence>
<evidence type="ECO:0000313" key="3">
    <source>
        <dbReference type="EMBL" id="CAG1854609.1"/>
    </source>
</evidence>
<protein>
    <recommendedName>
        <fullName evidence="1">Poly [ADP-ribose] polymerase</fullName>
        <shortName evidence="1">PARP</shortName>
        <ecNumber evidence="1">2.4.2.-</ecNumber>
    </recommendedName>
</protein>
<reference evidence="4" key="2">
    <citation type="submission" date="2021-05" db="UniProtKB">
        <authorList>
            <consortium name="EnsemblPlants"/>
        </authorList>
    </citation>
    <scope>IDENTIFICATION</scope>
    <source>
        <strain evidence="4">subsp. malaccensis</strain>
    </source>
</reference>
<dbReference type="InterPro" id="IPR044964">
    <property type="entry name" value="RCD1/SRO1-5"/>
</dbReference>
<dbReference type="EnsemblPlants" id="Ma10_t25900.1">
    <property type="protein sequence ID" value="Ma10_p25900.1"/>
    <property type="gene ID" value="Ma10_g25900"/>
</dbReference>
<dbReference type="Gene3D" id="3.90.228.10">
    <property type="match status" value="1"/>
</dbReference>
<evidence type="ECO:0000313" key="4">
    <source>
        <dbReference type="EnsemblPlants" id="Ma10_p25900.1"/>
    </source>
</evidence>
<proteinExistence type="predicted"/>
<dbReference type="SUPFAM" id="SSF56399">
    <property type="entry name" value="ADP-ribosylation"/>
    <property type="match status" value="1"/>
</dbReference>
<keyword evidence="1" id="KW-0520">NAD</keyword>
<dbReference type="PROSITE" id="PS51059">
    <property type="entry name" value="PARP_CATALYTIC"/>
    <property type="match status" value="1"/>
</dbReference>
<dbReference type="Proteomes" id="UP000012960">
    <property type="component" value="Unplaced"/>
</dbReference>
<dbReference type="EMBL" id="HG996476">
    <property type="protein sequence ID" value="CAG1854609.1"/>
    <property type="molecule type" value="Genomic_DNA"/>
</dbReference>
<dbReference type="PANTHER" id="PTHR32263">
    <property type="entry name" value="INACTIVE POLY [ADP-RIBOSE] POLYMERASE SRO4-RELATED"/>
    <property type="match status" value="1"/>
</dbReference>